<dbReference type="EMBL" id="UYRT01080013">
    <property type="protein sequence ID" value="VDN21852.1"/>
    <property type="molecule type" value="Genomic_DNA"/>
</dbReference>
<dbReference type="Pfam" id="PF00443">
    <property type="entry name" value="UCH"/>
    <property type="match status" value="1"/>
</dbReference>
<dbReference type="InterPro" id="IPR001394">
    <property type="entry name" value="Peptidase_C19_UCH"/>
</dbReference>
<dbReference type="InterPro" id="IPR050164">
    <property type="entry name" value="Peptidase_C19"/>
</dbReference>
<dbReference type="WBParaSite" id="GPUH_0001322401-mRNA-1">
    <property type="protein sequence ID" value="GPUH_0001322401-mRNA-1"/>
    <property type="gene ID" value="GPUH_0001322401"/>
</dbReference>
<gene>
    <name evidence="3" type="ORF">GPUH_LOCUS13209</name>
</gene>
<proteinExistence type="inferred from homology"/>
<reference evidence="5" key="1">
    <citation type="submission" date="2016-06" db="UniProtKB">
        <authorList>
            <consortium name="WormBaseParasite"/>
        </authorList>
    </citation>
    <scope>IDENTIFICATION</scope>
</reference>
<evidence type="ECO:0000313" key="3">
    <source>
        <dbReference type="EMBL" id="VDN21852.1"/>
    </source>
</evidence>
<dbReference type="InterPro" id="IPR018200">
    <property type="entry name" value="USP_CS"/>
</dbReference>
<name>A0A183DWW8_9BILA</name>
<dbReference type="PANTHER" id="PTHR24006">
    <property type="entry name" value="UBIQUITIN CARBOXYL-TERMINAL HYDROLASE"/>
    <property type="match status" value="1"/>
</dbReference>
<dbReference type="OrthoDB" id="5813749at2759"/>
<dbReference type="InterPro" id="IPR028889">
    <property type="entry name" value="USP"/>
</dbReference>
<evidence type="ECO:0000313" key="5">
    <source>
        <dbReference type="WBParaSite" id="GPUH_0001322401-mRNA-1"/>
    </source>
</evidence>
<organism evidence="5">
    <name type="scientific">Gongylonema pulchrum</name>
    <dbReference type="NCBI Taxonomy" id="637853"/>
    <lineage>
        <taxon>Eukaryota</taxon>
        <taxon>Metazoa</taxon>
        <taxon>Ecdysozoa</taxon>
        <taxon>Nematoda</taxon>
        <taxon>Chromadorea</taxon>
        <taxon>Rhabditida</taxon>
        <taxon>Spirurina</taxon>
        <taxon>Spiruromorpha</taxon>
        <taxon>Spiruroidea</taxon>
        <taxon>Gongylonematidae</taxon>
        <taxon>Gongylonema</taxon>
    </lineage>
</organism>
<evidence type="ECO:0000256" key="1">
    <source>
        <dbReference type="ARBA" id="ARBA00009085"/>
    </source>
</evidence>
<protein>
    <submittedName>
        <fullName evidence="5">USP domain-containing protein</fullName>
    </submittedName>
</protein>
<dbReference type="SUPFAM" id="SSF54001">
    <property type="entry name" value="Cysteine proteinases"/>
    <property type="match status" value="1"/>
</dbReference>
<dbReference type="GO" id="GO:0000082">
    <property type="term" value="P:G1/S transition of mitotic cell cycle"/>
    <property type="evidence" value="ECO:0007669"/>
    <property type="project" value="TreeGrafter"/>
</dbReference>
<dbReference type="PROSITE" id="PS50235">
    <property type="entry name" value="USP_3"/>
    <property type="match status" value="1"/>
</dbReference>
<dbReference type="InterPro" id="IPR038765">
    <property type="entry name" value="Papain-like_cys_pep_sf"/>
</dbReference>
<feature type="domain" description="USP" evidence="2">
    <location>
        <begin position="292"/>
        <end position="543"/>
    </location>
</feature>
<dbReference type="CDD" id="cd02257">
    <property type="entry name" value="Peptidase_C19"/>
    <property type="match status" value="1"/>
</dbReference>
<dbReference type="GO" id="GO:0005829">
    <property type="term" value="C:cytosol"/>
    <property type="evidence" value="ECO:0007669"/>
    <property type="project" value="TreeGrafter"/>
</dbReference>
<sequence>MEDLKEMPRSPPSGNKFPFMFRGMASQKMTLEFEDHDEMLEAYNELALKFLDDSQFVGQVSTAKSRGLYASSALASEAKSLEELREPKKRINAQKFIQMFKRKASLNGKESFNNWPRDISGCLNGKQASMERSRSTIGPVLACFASFETTSTAAPAVVVVVAADAAATAVATAAAAAVATATAAVAAAAATAAAAAAGEMISRIDVEETSNGSPGMEKVCRFIGGKITLNGIPVSQKTNVKISEKFSQPVEVYPFQRSGRNDELSRPPLRKLVRGELLGVRQVNATVIAEGSGLSNIGNTCFMNAMLQGLFAVESFTKDLFKFCKKVEGRLNLSAVMPMSTTVSALAYGRERFTTRMKNLLLEQLKGTLDPDAHEFLAYLMDKVGAECDKVLCEQFGKQEIEERRKENPIRTNFTFVLNDYITCDKCKHVSTKTEEGNDISISIDVFERDYADTLSVQTLLDEHLKTEKIDRACEKCGAKTACKGQKFAQLPRCLVVFVKRYSYDEINMKRFDRIHIPKYLTLEGHCAPGIDPTCPAVPDSTK</sequence>
<comment type="similarity">
    <text evidence="1">Belongs to the peptidase C19 family.</text>
</comment>
<reference evidence="3 4" key="2">
    <citation type="submission" date="2018-11" db="EMBL/GenBank/DDBJ databases">
        <authorList>
            <consortium name="Pathogen Informatics"/>
        </authorList>
    </citation>
    <scope>NUCLEOTIDE SEQUENCE [LARGE SCALE GENOMIC DNA]</scope>
</reference>
<keyword evidence="4" id="KW-1185">Reference proteome</keyword>
<accession>A0A183DWW8</accession>
<dbReference type="PANTHER" id="PTHR24006:SF915">
    <property type="entry name" value="UBIQUITIN CARBOXYL-TERMINAL HYDROLASE-RELATED"/>
    <property type="match status" value="1"/>
</dbReference>
<dbReference type="AlphaFoldDB" id="A0A183DWW8"/>
<evidence type="ECO:0000313" key="4">
    <source>
        <dbReference type="Proteomes" id="UP000271098"/>
    </source>
</evidence>
<dbReference type="Proteomes" id="UP000271098">
    <property type="component" value="Unassembled WGS sequence"/>
</dbReference>
<dbReference type="PROSITE" id="PS00972">
    <property type="entry name" value="USP_1"/>
    <property type="match status" value="1"/>
</dbReference>
<dbReference type="GO" id="GO:0005634">
    <property type="term" value="C:nucleus"/>
    <property type="evidence" value="ECO:0007669"/>
    <property type="project" value="TreeGrafter"/>
</dbReference>
<dbReference type="GO" id="GO:0016579">
    <property type="term" value="P:protein deubiquitination"/>
    <property type="evidence" value="ECO:0007669"/>
    <property type="project" value="InterPro"/>
</dbReference>
<evidence type="ECO:0000259" key="2">
    <source>
        <dbReference type="PROSITE" id="PS50235"/>
    </source>
</evidence>
<dbReference type="GO" id="GO:0004843">
    <property type="term" value="F:cysteine-type deubiquitinase activity"/>
    <property type="evidence" value="ECO:0007669"/>
    <property type="project" value="InterPro"/>
</dbReference>
<dbReference type="Gene3D" id="3.90.70.10">
    <property type="entry name" value="Cysteine proteinases"/>
    <property type="match status" value="1"/>
</dbReference>